<dbReference type="Proteomes" id="UP000828390">
    <property type="component" value="Unassembled WGS sequence"/>
</dbReference>
<dbReference type="AlphaFoldDB" id="A0A9D4RIW8"/>
<proteinExistence type="predicted"/>
<comment type="caution">
    <text evidence="1">The sequence shown here is derived from an EMBL/GenBank/DDBJ whole genome shotgun (WGS) entry which is preliminary data.</text>
</comment>
<evidence type="ECO:0000313" key="1">
    <source>
        <dbReference type="EMBL" id="KAH3870316.1"/>
    </source>
</evidence>
<sequence>MHAGFPKSGNYVPGDNLALIRLHVCSTFAIIEALEQPKLSDIKGLQDMRCVFWQTEQVDVSISGPFQHLMGSVCDVPVK</sequence>
<keyword evidence="2" id="KW-1185">Reference proteome</keyword>
<gene>
    <name evidence="1" type="ORF">DPMN_033498</name>
</gene>
<accession>A0A9D4RIW8</accession>
<reference evidence="1" key="2">
    <citation type="submission" date="2020-11" db="EMBL/GenBank/DDBJ databases">
        <authorList>
            <person name="McCartney M.A."/>
            <person name="Auch B."/>
            <person name="Kono T."/>
            <person name="Mallez S."/>
            <person name="Becker A."/>
            <person name="Gohl D.M."/>
            <person name="Silverstein K.A.T."/>
            <person name="Koren S."/>
            <person name="Bechman K.B."/>
            <person name="Herman A."/>
            <person name="Abrahante J.E."/>
            <person name="Garbe J."/>
        </authorList>
    </citation>
    <scope>NUCLEOTIDE SEQUENCE</scope>
    <source>
        <strain evidence="1">Duluth1</strain>
        <tissue evidence="1">Whole animal</tissue>
    </source>
</reference>
<protein>
    <submittedName>
        <fullName evidence="1">Uncharacterized protein</fullName>
    </submittedName>
</protein>
<evidence type="ECO:0000313" key="2">
    <source>
        <dbReference type="Proteomes" id="UP000828390"/>
    </source>
</evidence>
<dbReference type="EMBL" id="JAIWYP010000002">
    <property type="protein sequence ID" value="KAH3870316.1"/>
    <property type="molecule type" value="Genomic_DNA"/>
</dbReference>
<organism evidence="1 2">
    <name type="scientific">Dreissena polymorpha</name>
    <name type="common">Zebra mussel</name>
    <name type="synonym">Mytilus polymorpha</name>
    <dbReference type="NCBI Taxonomy" id="45954"/>
    <lineage>
        <taxon>Eukaryota</taxon>
        <taxon>Metazoa</taxon>
        <taxon>Spiralia</taxon>
        <taxon>Lophotrochozoa</taxon>
        <taxon>Mollusca</taxon>
        <taxon>Bivalvia</taxon>
        <taxon>Autobranchia</taxon>
        <taxon>Heteroconchia</taxon>
        <taxon>Euheterodonta</taxon>
        <taxon>Imparidentia</taxon>
        <taxon>Neoheterodontei</taxon>
        <taxon>Myida</taxon>
        <taxon>Dreissenoidea</taxon>
        <taxon>Dreissenidae</taxon>
        <taxon>Dreissena</taxon>
    </lineage>
</organism>
<reference evidence="1" key="1">
    <citation type="journal article" date="2019" name="bioRxiv">
        <title>The Genome of the Zebra Mussel, Dreissena polymorpha: A Resource for Invasive Species Research.</title>
        <authorList>
            <person name="McCartney M.A."/>
            <person name="Auch B."/>
            <person name="Kono T."/>
            <person name="Mallez S."/>
            <person name="Zhang Y."/>
            <person name="Obille A."/>
            <person name="Becker A."/>
            <person name="Abrahante J.E."/>
            <person name="Garbe J."/>
            <person name="Badalamenti J.P."/>
            <person name="Herman A."/>
            <person name="Mangelson H."/>
            <person name="Liachko I."/>
            <person name="Sullivan S."/>
            <person name="Sone E.D."/>
            <person name="Koren S."/>
            <person name="Silverstein K.A.T."/>
            <person name="Beckman K.B."/>
            <person name="Gohl D.M."/>
        </authorList>
    </citation>
    <scope>NUCLEOTIDE SEQUENCE</scope>
    <source>
        <strain evidence="1">Duluth1</strain>
        <tissue evidence="1">Whole animal</tissue>
    </source>
</reference>
<name>A0A9D4RIW8_DREPO</name>